<organism evidence="2 3">
    <name type="scientific">Candidatus Scybalomonas excrementavium</name>
    <dbReference type="NCBI Taxonomy" id="2840943"/>
    <lineage>
        <taxon>Bacteria</taxon>
        <taxon>Bacillati</taxon>
        <taxon>Bacillota</taxon>
        <taxon>Clostridia</taxon>
        <taxon>Lachnospirales</taxon>
        <taxon>Lachnospiraceae</taxon>
        <taxon>Lachnospiraceae incertae sedis</taxon>
        <taxon>Candidatus Scybalomonas</taxon>
    </lineage>
</organism>
<dbReference type="Proteomes" id="UP000823618">
    <property type="component" value="Unassembled WGS sequence"/>
</dbReference>
<feature type="domain" description="DUF5716" evidence="1">
    <location>
        <begin position="121"/>
        <end position="406"/>
    </location>
</feature>
<reference evidence="2" key="1">
    <citation type="submission" date="2020-10" db="EMBL/GenBank/DDBJ databases">
        <authorList>
            <person name="Gilroy R."/>
        </authorList>
    </citation>
    <scope>NUCLEOTIDE SEQUENCE</scope>
    <source>
        <strain evidence="2">E3-2379</strain>
    </source>
</reference>
<dbReference type="Pfam" id="PF18980">
    <property type="entry name" value="DUF5716_C"/>
    <property type="match status" value="1"/>
</dbReference>
<dbReference type="AlphaFoldDB" id="A0A9D9N794"/>
<reference evidence="2" key="2">
    <citation type="journal article" date="2021" name="PeerJ">
        <title>Extensive microbial diversity within the chicken gut microbiome revealed by metagenomics and culture.</title>
        <authorList>
            <person name="Gilroy R."/>
            <person name="Ravi A."/>
            <person name="Getino M."/>
            <person name="Pursley I."/>
            <person name="Horton D.L."/>
            <person name="Alikhan N.F."/>
            <person name="Baker D."/>
            <person name="Gharbi K."/>
            <person name="Hall N."/>
            <person name="Watson M."/>
            <person name="Adriaenssens E.M."/>
            <person name="Foster-Nyarko E."/>
            <person name="Jarju S."/>
            <person name="Secka A."/>
            <person name="Antonio M."/>
            <person name="Oren A."/>
            <person name="Chaudhuri R.R."/>
            <person name="La Ragione R."/>
            <person name="Hildebrand F."/>
            <person name="Pallen M.J."/>
        </authorList>
    </citation>
    <scope>NUCLEOTIDE SEQUENCE</scope>
    <source>
        <strain evidence="2">E3-2379</strain>
    </source>
</reference>
<proteinExistence type="predicted"/>
<protein>
    <recommendedName>
        <fullName evidence="1">DUF5716 domain-containing protein</fullName>
    </recommendedName>
</protein>
<accession>A0A9D9N794</accession>
<dbReference type="InterPro" id="IPR043770">
    <property type="entry name" value="DUF5716_C"/>
</dbReference>
<comment type="caution">
    <text evidence="2">The sequence shown here is derived from an EMBL/GenBank/DDBJ whole genome shotgun (WGS) entry which is preliminary data.</text>
</comment>
<sequence length="415" mass="47806">MEAVKQENLLGMDIRSSYSQMSYQVEGMEEPFSYEASEGNFQIPNVLFYGKNTKKWYSGQEACMREGEEEGVLLDKWEVLFQTKEIIVGKESYTPKQLFVKMIALHIKHVVGTLQFDRIVLTAEHEKYLLKELEETLQKELALPNVIVQRIMHSTAFTAFALHQEACHGVRNVGLIEYYGDEISYQYLGRTPAGDMLQVQTVPLTGEFRRIKGESKDEKFATMLVNVFYRYRTPIVYLIGDGFEGDWMQKTLKVLCHNKRAFVGQNLFTKGAFFFGKEEPEKRNPKLLADGLCQYDIGIVATIKGQSCFAPVVGGGCDWYGRKNTIQFVLEDQKQIVIVYQNLRTKELEKEIFPLEGIQKRPPMTTRVELEIAYTSQKEGYMKVKDLGFGELYPSSRRIWVKKFSLDDERGRING</sequence>
<evidence type="ECO:0000313" key="3">
    <source>
        <dbReference type="Proteomes" id="UP000823618"/>
    </source>
</evidence>
<evidence type="ECO:0000259" key="1">
    <source>
        <dbReference type="Pfam" id="PF18980"/>
    </source>
</evidence>
<evidence type="ECO:0000313" key="2">
    <source>
        <dbReference type="EMBL" id="MBO8462932.1"/>
    </source>
</evidence>
<dbReference type="EMBL" id="JADIML010000090">
    <property type="protein sequence ID" value="MBO8462932.1"/>
    <property type="molecule type" value="Genomic_DNA"/>
</dbReference>
<name>A0A9D9N794_9FIRM</name>
<gene>
    <name evidence="2" type="ORF">IAC13_03250</name>
</gene>